<evidence type="ECO:0000313" key="2">
    <source>
        <dbReference type="Proteomes" id="UP000193920"/>
    </source>
</evidence>
<protein>
    <submittedName>
        <fullName evidence="1">Uncharacterized protein</fullName>
    </submittedName>
</protein>
<dbReference type="AlphaFoldDB" id="A0A1Y2F5P2"/>
<dbReference type="Proteomes" id="UP000193920">
    <property type="component" value="Unassembled WGS sequence"/>
</dbReference>
<comment type="caution">
    <text evidence="1">The sequence shown here is derived from an EMBL/GenBank/DDBJ whole genome shotgun (WGS) entry which is preliminary data.</text>
</comment>
<evidence type="ECO:0000313" key="1">
    <source>
        <dbReference type="EMBL" id="ORY79212.1"/>
    </source>
</evidence>
<organism evidence="1 2">
    <name type="scientific">Neocallimastix californiae</name>
    <dbReference type="NCBI Taxonomy" id="1754190"/>
    <lineage>
        <taxon>Eukaryota</taxon>
        <taxon>Fungi</taxon>
        <taxon>Fungi incertae sedis</taxon>
        <taxon>Chytridiomycota</taxon>
        <taxon>Chytridiomycota incertae sedis</taxon>
        <taxon>Neocallimastigomycetes</taxon>
        <taxon>Neocallimastigales</taxon>
        <taxon>Neocallimastigaceae</taxon>
        <taxon>Neocallimastix</taxon>
    </lineage>
</organism>
<accession>A0A1Y2F5P2</accession>
<name>A0A1Y2F5P2_9FUNG</name>
<sequence>MLKQSTLDLVKSEENNFKKLFSISIVKSYSYQRRFIDYVGKYSKWNTNVKEGTLLLDNRKFNVEYIGTTSNSDNYWYSADFEKQIPAEYVNLIIQAKENLQKLNINSLATEKITLDDEEETLINGYNLSLIYMAFAPVNTALFKGSGPTSIYMFVKDLPEKVFERITKDEFPFIVMEILESFNVEHKLMIKALANEFDYTYREIDNNIEVTFSENSKLIFKFNGKYLENISGELK</sequence>
<gene>
    <name evidence="1" type="ORF">LY90DRAFT_698189</name>
</gene>
<dbReference type="EMBL" id="MCOG01000015">
    <property type="protein sequence ID" value="ORY79212.1"/>
    <property type="molecule type" value="Genomic_DNA"/>
</dbReference>
<proteinExistence type="predicted"/>
<dbReference type="InterPro" id="IPR049249">
    <property type="entry name" value="DUF6882"/>
</dbReference>
<reference evidence="1 2" key="1">
    <citation type="submission" date="2016-08" db="EMBL/GenBank/DDBJ databases">
        <title>A Parts List for Fungal Cellulosomes Revealed by Comparative Genomics.</title>
        <authorList>
            <consortium name="DOE Joint Genome Institute"/>
            <person name="Haitjema C.H."/>
            <person name="Gilmore S.P."/>
            <person name="Henske J.K."/>
            <person name="Solomon K.V."/>
            <person name="De Groot R."/>
            <person name="Kuo A."/>
            <person name="Mondo S.J."/>
            <person name="Salamov A.A."/>
            <person name="Labutti K."/>
            <person name="Zhao Z."/>
            <person name="Chiniquy J."/>
            <person name="Barry K."/>
            <person name="Brewer H.M."/>
            <person name="Purvine S.O."/>
            <person name="Wright A.T."/>
            <person name="Boxma B."/>
            <person name="Van Alen T."/>
            <person name="Hackstein J.H."/>
            <person name="Baker S.E."/>
            <person name="Grigoriev I.V."/>
            <person name="O'Malley M.A."/>
        </authorList>
    </citation>
    <scope>NUCLEOTIDE SEQUENCE [LARGE SCALE GENOMIC DNA]</scope>
    <source>
        <strain evidence="1 2">G1</strain>
    </source>
</reference>
<keyword evidence="2" id="KW-1185">Reference proteome</keyword>
<dbReference type="Pfam" id="PF21813">
    <property type="entry name" value="DUF6882"/>
    <property type="match status" value="1"/>
</dbReference>